<dbReference type="AlphaFoldDB" id="A0AAV7LD65"/>
<comment type="caution">
    <text evidence="2">The sequence shown here is derived from an EMBL/GenBank/DDBJ whole genome shotgun (WGS) entry which is preliminary data.</text>
</comment>
<feature type="compositionally biased region" description="Low complexity" evidence="1">
    <location>
        <begin position="56"/>
        <end position="102"/>
    </location>
</feature>
<dbReference type="Proteomes" id="UP001066276">
    <property type="component" value="Chromosome 11"/>
</dbReference>
<evidence type="ECO:0000313" key="3">
    <source>
        <dbReference type="Proteomes" id="UP001066276"/>
    </source>
</evidence>
<reference evidence="2" key="1">
    <citation type="journal article" date="2022" name="bioRxiv">
        <title>Sequencing and chromosome-scale assembly of the giantPleurodeles waltlgenome.</title>
        <authorList>
            <person name="Brown T."/>
            <person name="Elewa A."/>
            <person name="Iarovenko S."/>
            <person name="Subramanian E."/>
            <person name="Araus A.J."/>
            <person name="Petzold A."/>
            <person name="Susuki M."/>
            <person name="Suzuki K.-i.T."/>
            <person name="Hayashi T."/>
            <person name="Toyoda A."/>
            <person name="Oliveira C."/>
            <person name="Osipova E."/>
            <person name="Leigh N.D."/>
            <person name="Simon A."/>
            <person name="Yun M.H."/>
        </authorList>
    </citation>
    <scope>NUCLEOTIDE SEQUENCE</scope>
    <source>
        <strain evidence="2">20211129_DDA</strain>
        <tissue evidence="2">Liver</tissue>
    </source>
</reference>
<accession>A0AAV7LD65</accession>
<organism evidence="2 3">
    <name type="scientific">Pleurodeles waltl</name>
    <name type="common">Iberian ribbed newt</name>
    <dbReference type="NCBI Taxonomy" id="8319"/>
    <lineage>
        <taxon>Eukaryota</taxon>
        <taxon>Metazoa</taxon>
        <taxon>Chordata</taxon>
        <taxon>Craniata</taxon>
        <taxon>Vertebrata</taxon>
        <taxon>Euteleostomi</taxon>
        <taxon>Amphibia</taxon>
        <taxon>Batrachia</taxon>
        <taxon>Caudata</taxon>
        <taxon>Salamandroidea</taxon>
        <taxon>Salamandridae</taxon>
        <taxon>Pleurodelinae</taxon>
        <taxon>Pleurodeles</taxon>
    </lineage>
</organism>
<evidence type="ECO:0000256" key="1">
    <source>
        <dbReference type="SAM" id="MobiDB-lite"/>
    </source>
</evidence>
<protein>
    <submittedName>
        <fullName evidence="2">Uncharacterized protein</fullName>
    </submittedName>
</protein>
<keyword evidence="3" id="KW-1185">Reference proteome</keyword>
<dbReference type="EMBL" id="JANPWB010000015">
    <property type="protein sequence ID" value="KAJ1089532.1"/>
    <property type="molecule type" value="Genomic_DNA"/>
</dbReference>
<sequence length="147" mass="15757">MLHWVGGVSALLGRAVSQLRGLRGSAATAIAIRGLRGPSQFLHLCVSRRSRRRFGLRFSSPAAPQPQSISSGQQPPLRSQPSSRAPGPRSSPLLSPRSPAAAEIAPRGLRGPCQFRRLYASRRSRKWCGLCRSSPVAPRPPSCTAGQ</sequence>
<proteinExistence type="predicted"/>
<gene>
    <name evidence="2" type="ORF">NDU88_002683</name>
</gene>
<feature type="region of interest" description="Disordered" evidence="1">
    <location>
        <begin position="56"/>
        <end position="106"/>
    </location>
</feature>
<evidence type="ECO:0000313" key="2">
    <source>
        <dbReference type="EMBL" id="KAJ1089532.1"/>
    </source>
</evidence>
<name>A0AAV7LD65_PLEWA</name>